<sequence>MRHNRAENKKTHKSTTGILGLMIHTYIEYLAELNPPTYLAEFPTRTNPRIGKYFISNSHFCKQVLTSKIQFQKTNGQTADIVTSFPLLILNVKILFLMQLLIDDDRQSVH</sequence>
<protein>
    <submittedName>
        <fullName evidence="2">Uncharacterized protein</fullName>
    </submittedName>
</protein>
<dbReference type="AlphaFoldDB" id="A0A1A9WNR2"/>
<organism evidence="2 3">
    <name type="scientific">Glossina brevipalpis</name>
    <dbReference type="NCBI Taxonomy" id="37001"/>
    <lineage>
        <taxon>Eukaryota</taxon>
        <taxon>Metazoa</taxon>
        <taxon>Ecdysozoa</taxon>
        <taxon>Arthropoda</taxon>
        <taxon>Hexapoda</taxon>
        <taxon>Insecta</taxon>
        <taxon>Pterygota</taxon>
        <taxon>Neoptera</taxon>
        <taxon>Endopterygota</taxon>
        <taxon>Diptera</taxon>
        <taxon>Brachycera</taxon>
        <taxon>Muscomorpha</taxon>
        <taxon>Hippoboscoidea</taxon>
        <taxon>Glossinidae</taxon>
        <taxon>Glossina</taxon>
    </lineage>
</organism>
<reference evidence="2" key="2">
    <citation type="submission" date="2020-05" db="UniProtKB">
        <authorList>
            <consortium name="EnsemblMetazoa"/>
        </authorList>
    </citation>
    <scope>IDENTIFICATION</scope>
    <source>
        <strain evidence="2">IAEA</strain>
    </source>
</reference>
<dbReference type="VEuPathDB" id="VectorBase:GBRI026396"/>
<dbReference type="EnsemblMetazoa" id="GBRI026396-RA">
    <property type="protein sequence ID" value="GBRI026396-PA"/>
    <property type="gene ID" value="GBRI026396"/>
</dbReference>
<evidence type="ECO:0000256" key="1">
    <source>
        <dbReference type="SAM" id="Phobius"/>
    </source>
</evidence>
<keyword evidence="1" id="KW-0472">Membrane</keyword>
<keyword evidence="1" id="KW-1133">Transmembrane helix</keyword>
<reference evidence="3" key="1">
    <citation type="submission" date="2014-03" db="EMBL/GenBank/DDBJ databases">
        <authorList>
            <person name="Aksoy S."/>
            <person name="Warren W."/>
            <person name="Wilson R.K."/>
        </authorList>
    </citation>
    <scope>NUCLEOTIDE SEQUENCE [LARGE SCALE GENOMIC DNA]</scope>
    <source>
        <strain evidence="3">IAEA</strain>
    </source>
</reference>
<name>A0A1A9WNR2_9MUSC</name>
<proteinExistence type="predicted"/>
<keyword evidence="3" id="KW-1185">Reference proteome</keyword>
<feature type="transmembrane region" description="Helical" evidence="1">
    <location>
        <begin position="81"/>
        <end position="102"/>
    </location>
</feature>
<evidence type="ECO:0000313" key="2">
    <source>
        <dbReference type="EnsemblMetazoa" id="GBRI026396-PA"/>
    </source>
</evidence>
<accession>A0A1A9WNR2</accession>
<keyword evidence="1" id="KW-0812">Transmembrane</keyword>
<evidence type="ECO:0000313" key="3">
    <source>
        <dbReference type="Proteomes" id="UP000091820"/>
    </source>
</evidence>
<dbReference type="Proteomes" id="UP000091820">
    <property type="component" value="Unassembled WGS sequence"/>
</dbReference>